<dbReference type="SUPFAM" id="SSF51735">
    <property type="entry name" value="NAD(P)-binding Rossmann-fold domains"/>
    <property type="match status" value="1"/>
</dbReference>
<dbReference type="InterPro" id="IPR003781">
    <property type="entry name" value="CoA-bd"/>
</dbReference>
<accession>A0A918NQX7</accession>
<dbReference type="Pfam" id="PF13607">
    <property type="entry name" value="Succ_CoA_lig"/>
    <property type="match status" value="1"/>
</dbReference>
<dbReference type="SUPFAM" id="SSF55729">
    <property type="entry name" value="Acyl-CoA N-acyltransferases (Nat)"/>
    <property type="match status" value="1"/>
</dbReference>
<evidence type="ECO:0000313" key="2">
    <source>
        <dbReference type="EMBL" id="GGX88448.1"/>
    </source>
</evidence>
<name>A0A918NQX7_9ACTN</name>
<dbReference type="InterPro" id="IPR000182">
    <property type="entry name" value="GNAT_dom"/>
</dbReference>
<dbReference type="InterPro" id="IPR043938">
    <property type="entry name" value="Ligase_CoA_dom"/>
</dbReference>
<dbReference type="SMART" id="SM00881">
    <property type="entry name" value="CoA_binding"/>
    <property type="match status" value="1"/>
</dbReference>
<dbReference type="GO" id="GO:0043758">
    <property type="term" value="F:acetate-CoA ligase (ADP-forming) activity"/>
    <property type="evidence" value="ECO:0007669"/>
    <property type="project" value="InterPro"/>
</dbReference>
<dbReference type="PANTHER" id="PTHR42793">
    <property type="entry name" value="COA BINDING DOMAIN CONTAINING PROTEIN"/>
    <property type="match status" value="1"/>
</dbReference>
<dbReference type="InterPro" id="IPR016102">
    <property type="entry name" value="Succinyl-CoA_synth-like"/>
</dbReference>
<dbReference type="Pfam" id="PF19045">
    <property type="entry name" value="Ligase_CoA_2"/>
    <property type="match status" value="1"/>
</dbReference>
<dbReference type="PANTHER" id="PTHR42793:SF1">
    <property type="entry name" value="PEPTIDYL-LYSINE N-ACETYLTRANSFERASE PATZ"/>
    <property type="match status" value="1"/>
</dbReference>
<dbReference type="Gene3D" id="3.30.1490.20">
    <property type="entry name" value="ATP-grasp fold, A domain"/>
    <property type="match status" value="1"/>
</dbReference>
<dbReference type="Pfam" id="PF00583">
    <property type="entry name" value="Acetyltransf_1"/>
    <property type="match status" value="1"/>
</dbReference>
<dbReference type="Gene3D" id="3.40.50.720">
    <property type="entry name" value="NAD(P)-binding Rossmann-like Domain"/>
    <property type="match status" value="1"/>
</dbReference>
<dbReference type="CDD" id="cd04301">
    <property type="entry name" value="NAT_SF"/>
    <property type="match status" value="1"/>
</dbReference>
<protein>
    <submittedName>
        <fullName evidence="2">Acyl-CoA synthetase</fullName>
    </submittedName>
</protein>
<dbReference type="Pfam" id="PF13549">
    <property type="entry name" value="ATP-grasp_5"/>
    <property type="match status" value="1"/>
</dbReference>
<evidence type="ECO:0000313" key="3">
    <source>
        <dbReference type="Proteomes" id="UP000619244"/>
    </source>
</evidence>
<dbReference type="InterPro" id="IPR013815">
    <property type="entry name" value="ATP_grasp_subdomain_1"/>
</dbReference>
<dbReference type="SUPFAM" id="SSF56059">
    <property type="entry name" value="Glutathione synthetase ATP-binding domain-like"/>
    <property type="match status" value="1"/>
</dbReference>
<dbReference type="RefSeq" id="WP_190192368.1">
    <property type="nucleotide sequence ID" value="NZ_BMVU01000026.1"/>
</dbReference>
<dbReference type="Gene3D" id="3.40.50.261">
    <property type="entry name" value="Succinyl-CoA synthetase domains"/>
    <property type="match status" value="2"/>
</dbReference>
<proteinExistence type="predicted"/>
<reference evidence="2" key="1">
    <citation type="journal article" date="2014" name="Int. J. Syst. Evol. Microbiol.">
        <title>Complete genome sequence of Corynebacterium casei LMG S-19264T (=DSM 44701T), isolated from a smear-ripened cheese.</title>
        <authorList>
            <consortium name="US DOE Joint Genome Institute (JGI-PGF)"/>
            <person name="Walter F."/>
            <person name="Albersmeier A."/>
            <person name="Kalinowski J."/>
            <person name="Ruckert C."/>
        </authorList>
    </citation>
    <scope>NUCLEOTIDE SEQUENCE</scope>
    <source>
        <strain evidence="2">JCM 4790</strain>
    </source>
</reference>
<dbReference type="InterPro" id="IPR016181">
    <property type="entry name" value="Acyl_CoA_acyltransferase"/>
</dbReference>
<keyword evidence="3" id="KW-1185">Reference proteome</keyword>
<reference evidence="2" key="2">
    <citation type="submission" date="2020-09" db="EMBL/GenBank/DDBJ databases">
        <authorList>
            <person name="Sun Q."/>
            <person name="Ohkuma M."/>
        </authorList>
    </citation>
    <scope>NUCLEOTIDE SEQUENCE</scope>
    <source>
        <strain evidence="2">JCM 4790</strain>
    </source>
</reference>
<dbReference type="PROSITE" id="PS51186">
    <property type="entry name" value="GNAT"/>
    <property type="match status" value="1"/>
</dbReference>
<dbReference type="AlphaFoldDB" id="A0A918NQX7"/>
<organism evidence="2 3">
    <name type="scientific">Streptomyces minutiscleroticus</name>
    <dbReference type="NCBI Taxonomy" id="68238"/>
    <lineage>
        <taxon>Bacteria</taxon>
        <taxon>Bacillati</taxon>
        <taxon>Actinomycetota</taxon>
        <taxon>Actinomycetes</taxon>
        <taxon>Kitasatosporales</taxon>
        <taxon>Streptomycetaceae</taxon>
        <taxon>Streptomyces</taxon>
    </lineage>
</organism>
<dbReference type="EMBL" id="BMVU01000026">
    <property type="protein sequence ID" value="GGX88448.1"/>
    <property type="molecule type" value="Genomic_DNA"/>
</dbReference>
<evidence type="ECO:0000259" key="1">
    <source>
        <dbReference type="PROSITE" id="PS51186"/>
    </source>
</evidence>
<dbReference type="InterPro" id="IPR032875">
    <property type="entry name" value="Succ_CoA_lig_flav_dom"/>
</dbReference>
<dbReference type="Gene3D" id="3.30.470.20">
    <property type="entry name" value="ATP-grasp fold, B domain"/>
    <property type="match status" value="1"/>
</dbReference>
<comment type="caution">
    <text evidence="2">The sequence shown here is derived from an EMBL/GenBank/DDBJ whole genome shotgun (WGS) entry which is preliminary data.</text>
</comment>
<dbReference type="GO" id="GO:0016747">
    <property type="term" value="F:acyltransferase activity, transferring groups other than amino-acyl groups"/>
    <property type="evidence" value="ECO:0007669"/>
    <property type="project" value="InterPro"/>
</dbReference>
<dbReference type="Proteomes" id="UP000619244">
    <property type="component" value="Unassembled WGS sequence"/>
</dbReference>
<dbReference type="GO" id="GO:0005524">
    <property type="term" value="F:ATP binding"/>
    <property type="evidence" value="ECO:0007669"/>
    <property type="project" value="InterPro"/>
</dbReference>
<dbReference type="Pfam" id="PF13380">
    <property type="entry name" value="CoA_binding_2"/>
    <property type="match status" value="1"/>
</dbReference>
<dbReference type="SUPFAM" id="SSF52210">
    <property type="entry name" value="Succinyl-CoA synthetase domains"/>
    <property type="match status" value="2"/>
</dbReference>
<gene>
    <name evidence="2" type="ORF">GCM10010358_48000</name>
</gene>
<feature type="domain" description="N-acetyltransferase" evidence="1">
    <location>
        <begin position="24"/>
        <end position="186"/>
    </location>
</feature>
<dbReference type="Gene3D" id="3.40.630.30">
    <property type="match status" value="1"/>
</dbReference>
<dbReference type="InterPro" id="IPR036291">
    <property type="entry name" value="NAD(P)-bd_dom_sf"/>
</dbReference>
<sequence>MADSQGTPVHEDPVHALLTDGTTIRIRRAGPGDHDAVLRLYEGMSPENLRLRFFSVGRGPARRAAVRVAAGRPGHLALAAEHDGRLVGLAEYEAVPGGTTAEVSLAVADDWHHRGVGTLLLEHLADAARRAGVTAFTLVALSENVEVMRVFQDLGLPVARRFDGPEVRCTVDLTEDETYLNAVDLRGRLADVVSLRPLLRPRSVAVIGAGRRPGSVGRAILRNIGTGSFTGRVFAVHPEVASIAGVHAFPSVAALPQVPELAVIALPPADVPGVAEECGRAGVRALVVVSEGLGEPGSAELMDACRRHGMRLVGPGGVGVANTEDGVRLDATLAPRHPGAGSAGVAVQSGGVGVALLDGLGRLGIGMSSFVSLGAKYDVSGNDMLQWWEGDGRTGLALLHLESFGNPRAFSRTARRVARALPVLTVDAGRSEPGRRAAAARTAAAAPRTMVRRALFAQAGVTATRTTGELLDAAALLHSQPLPAGTRVAVVTNTRGAGVLAADACADAGLDVPPFEPGLVRELHELLPEGATAVNPVDATATVGEEQLRACVDRLARHGAVDAVLAALVPTAVAAATGDDPVRALLRDRVPPPRPVVAVLPAQAARVALLRDRAGGAVPAYSDVQDAARALAHAAARARWLGRPPGSVPELDGVDPGRAAELVAAYLRDEPAGGRPDPRTAAALAGCYGIPLLPWAWARDEDEAVAAARRLAGPDGRVVLKAHWPGLAHRAEQHALHLDLQNESQVRAAHRDLVTRFGDRMTGAVVQPLAERGTELFAGAVQDEVFGPLVLLGPGGTAALLADQAGRLAPLTDHDARELVASPRCAALLSGRAGAPATGLAALEQLLHRLSRMACDLPQLAEAGLDPVLAGPHGVTVLDVRVRLVPHRPHDPYLRRLQPRPPAVT</sequence>